<dbReference type="Gene3D" id="3.40.50.300">
    <property type="entry name" value="P-loop containing nucleotide triphosphate hydrolases"/>
    <property type="match status" value="1"/>
</dbReference>
<dbReference type="Pfam" id="PF13238">
    <property type="entry name" value="AAA_18"/>
    <property type="match status" value="1"/>
</dbReference>
<organism evidence="1 2">
    <name type="scientific">Lederbergia graminis</name>
    <dbReference type="NCBI Taxonomy" id="735518"/>
    <lineage>
        <taxon>Bacteria</taxon>
        <taxon>Bacillati</taxon>
        <taxon>Bacillota</taxon>
        <taxon>Bacilli</taxon>
        <taxon>Bacillales</taxon>
        <taxon>Bacillaceae</taxon>
        <taxon>Lederbergia</taxon>
    </lineage>
</organism>
<dbReference type="Proteomes" id="UP001596147">
    <property type="component" value="Unassembled WGS sequence"/>
</dbReference>
<gene>
    <name evidence="1" type="ORF">ACFPM4_09475</name>
</gene>
<dbReference type="EMBL" id="JBHSMC010000013">
    <property type="protein sequence ID" value="MFC5464982.1"/>
    <property type="molecule type" value="Genomic_DNA"/>
</dbReference>
<comment type="caution">
    <text evidence="1">The sequence shown here is derived from an EMBL/GenBank/DDBJ whole genome shotgun (WGS) entry which is preliminary data.</text>
</comment>
<proteinExistence type="predicted"/>
<keyword evidence="2" id="KW-1185">Reference proteome</keyword>
<evidence type="ECO:0000313" key="1">
    <source>
        <dbReference type="EMBL" id="MFC5464982.1"/>
    </source>
</evidence>
<evidence type="ECO:0000313" key="2">
    <source>
        <dbReference type="Proteomes" id="UP001596147"/>
    </source>
</evidence>
<dbReference type="RefSeq" id="WP_382350652.1">
    <property type="nucleotide sequence ID" value="NZ_JBHSMC010000013.1"/>
</dbReference>
<dbReference type="SUPFAM" id="SSF52540">
    <property type="entry name" value="P-loop containing nucleoside triphosphate hydrolases"/>
    <property type="match status" value="1"/>
</dbReference>
<accession>A0ABW0LJ34</accession>
<sequence>MRKTVVLISGPSGIGKTTLRLLLRNELGKYYNNKIAGIDIDNIYGFIDPSFVAPDYLEIWKKARQNTGTLANGFFNSDIDVVFIFGNTIFRKDQVDDVLSNINRDVVTHHITLYANKNTLAERLKKRQYAVPKWITEHLAEREPFLNESWTTLIDNSTFSPERTLQIIHQIIKNKS</sequence>
<reference evidence="2" key="1">
    <citation type="journal article" date="2019" name="Int. J. Syst. Evol. Microbiol.">
        <title>The Global Catalogue of Microorganisms (GCM) 10K type strain sequencing project: providing services to taxonomists for standard genome sequencing and annotation.</title>
        <authorList>
            <consortium name="The Broad Institute Genomics Platform"/>
            <consortium name="The Broad Institute Genome Sequencing Center for Infectious Disease"/>
            <person name="Wu L."/>
            <person name="Ma J."/>
        </authorList>
    </citation>
    <scope>NUCLEOTIDE SEQUENCE [LARGE SCALE GENOMIC DNA]</scope>
    <source>
        <strain evidence="2">CGMCC 1.12237</strain>
    </source>
</reference>
<dbReference type="InterPro" id="IPR027417">
    <property type="entry name" value="P-loop_NTPase"/>
</dbReference>
<name>A0ABW0LJ34_9BACI</name>
<protein>
    <submittedName>
        <fullName evidence="1">AAA family ATPase</fullName>
    </submittedName>
</protein>